<evidence type="ECO:0000256" key="4">
    <source>
        <dbReference type="RuleBase" id="RU000363"/>
    </source>
</evidence>
<evidence type="ECO:0000256" key="1">
    <source>
        <dbReference type="ARBA" id="ARBA00006484"/>
    </source>
</evidence>
<dbReference type="WBParaSite" id="GPLIN_000590300">
    <property type="protein sequence ID" value="GPLIN_000590300"/>
    <property type="gene ID" value="GPLIN_000590300"/>
</dbReference>
<dbReference type="SUPFAM" id="SSF51735">
    <property type="entry name" value="NAD(P)-binding Rossmann-fold domains"/>
    <property type="match status" value="1"/>
</dbReference>
<protein>
    <submittedName>
        <fullName evidence="6">NAD(P)-binding protein</fullName>
    </submittedName>
</protein>
<dbReference type="InterPro" id="IPR036291">
    <property type="entry name" value="NAD(P)-bd_dom_sf"/>
</dbReference>
<reference evidence="5" key="1">
    <citation type="submission" date="2013-12" db="EMBL/GenBank/DDBJ databases">
        <authorList>
            <person name="Aslett M."/>
        </authorList>
    </citation>
    <scope>NUCLEOTIDE SEQUENCE [LARGE SCALE GENOMIC DNA]</scope>
    <source>
        <strain evidence="5">Lindley</strain>
    </source>
</reference>
<dbReference type="Proteomes" id="UP000050741">
    <property type="component" value="Unassembled WGS sequence"/>
</dbReference>
<organism evidence="5 6">
    <name type="scientific">Globodera pallida</name>
    <name type="common">Potato cyst nematode worm</name>
    <name type="synonym">Heterodera pallida</name>
    <dbReference type="NCBI Taxonomy" id="36090"/>
    <lineage>
        <taxon>Eukaryota</taxon>
        <taxon>Metazoa</taxon>
        <taxon>Ecdysozoa</taxon>
        <taxon>Nematoda</taxon>
        <taxon>Chromadorea</taxon>
        <taxon>Rhabditida</taxon>
        <taxon>Tylenchina</taxon>
        <taxon>Tylenchomorpha</taxon>
        <taxon>Tylenchoidea</taxon>
        <taxon>Heteroderidae</taxon>
        <taxon>Heteroderinae</taxon>
        <taxon>Globodera</taxon>
    </lineage>
</organism>
<reference evidence="5" key="2">
    <citation type="submission" date="2014-05" db="EMBL/GenBank/DDBJ databases">
        <title>The genome and life-stage specific transcriptomes of Globodera pallida elucidate key aspects of plant parasitism by a cyst nematode.</title>
        <authorList>
            <person name="Cotton J.A."/>
            <person name="Lilley C.J."/>
            <person name="Jones L.M."/>
            <person name="Kikuchi T."/>
            <person name="Reid A.J."/>
            <person name="Thorpe P."/>
            <person name="Tsai I.J."/>
            <person name="Beasley H."/>
            <person name="Blok V."/>
            <person name="Cock P.J.A."/>
            <person name="Van den Akker S.E."/>
            <person name="Holroyd N."/>
            <person name="Hunt M."/>
            <person name="Mantelin S."/>
            <person name="Naghra H."/>
            <person name="Pain A."/>
            <person name="Palomares-Rius J.E."/>
            <person name="Zarowiecki M."/>
            <person name="Berriman M."/>
            <person name="Jones J.T."/>
            <person name="Urwin P.E."/>
        </authorList>
    </citation>
    <scope>NUCLEOTIDE SEQUENCE [LARGE SCALE GENOMIC DNA]</scope>
    <source>
        <strain evidence="5">Lindley</strain>
    </source>
</reference>
<evidence type="ECO:0000256" key="3">
    <source>
        <dbReference type="ARBA" id="ARBA00037096"/>
    </source>
</evidence>
<dbReference type="Pfam" id="PF00106">
    <property type="entry name" value="adh_short"/>
    <property type="match status" value="1"/>
</dbReference>
<dbReference type="AlphaFoldDB" id="A0A183BZ62"/>
<evidence type="ECO:0000256" key="2">
    <source>
        <dbReference type="ARBA" id="ARBA00023002"/>
    </source>
</evidence>
<dbReference type="Gene3D" id="3.40.50.720">
    <property type="entry name" value="NAD(P)-binding Rossmann-like Domain"/>
    <property type="match status" value="1"/>
</dbReference>
<dbReference type="PRINTS" id="PR00081">
    <property type="entry name" value="GDHRDH"/>
</dbReference>
<dbReference type="PANTHER" id="PTHR44196:SF1">
    <property type="entry name" value="DEHYDROGENASE_REDUCTASE SDR FAMILY MEMBER 7B"/>
    <property type="match status" value="1"/>
</dbReference>
<comment type="function">
    <text evidence="3">Putative oxidoreductase.</text>
</comment>
<dbReference type="PANTHER" id="PTHR44196">
    <property type="entry name" value="DEHYDROGENASE/REDUCTASE SDR FAMILY MEMBER 7B"/>
    <property type="match status" value="1"/>
</dbReference>
<dbReference type="PRINTS" id="PR00080">
    <property type="entry name" value="SDRFAMILY"/>
</dbReference>
<comment type="similarity">
    <text evidence="1 4">Belongs to the short-chain dehydrogenases/reductases (SDR) family.</text>
</comment>
<dbReference type="GO" id="GO:0016491">
    <property type="term" value="F:oxidoreductase activity"/>
    <property type="evidence" value="ECO:0007669"/>
    <property type="project" value="UniProtKB-KW"/>
</dbReference>
<reference evidence="6" key="3">
    <citation type="submission" date="2016-06" db="UniProtKB">
        <authorList>
            <consortium name="WormBaseParasite"/>
        </authorList>
    </citation>
    <scope>IDENTIFICATION</scope>
</reference>
<sequence>MPVYRYLDLSELNDDDGMAQIKELCTFAIDGKTIDVLVNNAGLSSRGSCSETSMTVYRRLMEVNFFGYVAITRALLDCIPDDGAILNINSIQGRVALPYRSPYSSSKHAIQAFFDSLRGEERPQLQILTVNAGYINTGFGSRALDPRGTPMGREDPNQLQGMSPEHAARRIVAELERRNTELVLAPLHIRMAILLRLVAPDLLWHILRRKALAGKEREQRNAEKEEKITKGQ</sequence>
<evidence type="ECO:0000313" key="6">
    <source>
        <dbReference type="WBParaSite" id="GPLIN_000590300"/>
    </source>
</evidence>
<accession>A0A183BZ62</accession>
<evidence type="ECO:0000313" key="5">
    <source>
        <dbReference type="Proteomes" id="UP000050741"/>
    </source>
</evidence>
<dbReference type="InterPro" id="IPR002347">
    <property type="entry name" value="SDR_fam"/>
</dbReference>
<keyword evidence="2" id="KW-0560">Oxidoreductase</keyword>
<keyword evidence="5" id="KW-1185">Reference proteome</keyword>
<proteinExistence type="inferred from homology"/>
<dbReference type="InterPro" id="IPR020904">
    <property type="entry name" value="Sc_DH/Rdtase_CS"/>
</dbReference>
<name>A0A183BZ62_GLOPA</name>
<dbReference type="PROSITE" id="PS00061">
    <property type="entry name" value="ADH_SHORT"/>
    <property type="match status" value="1"/>
</dbReference>
<dbReference type="GO" id="GO:0016020">
    <property type="term" value="C:membrane"/>
    <property type="evidence" value="ECO:0007669"/>
    <property type="project" value="TreeGrafter"/>
</dbReference>